<feature type="non-terminal residue" evidence="1">
    <location>
        <position position="1"/>
    </location>
</feature>
<gene>
    <name evidence="1" type="ORF">METZ01_LOCUS138397</name>
</gene>
<dbReference type="EMBL" id="UINC01020350">
    <property type="protein sequence ID" value="SVA85543.1"/>
    <property type="molecule type" value="Genomic_DNA"/>
</dbReference>
<dbReference type="GO" id="GO:0005737">
    <property type="term" value="C:cytoplasm"/>
    <property type="evidence" value="ECO:0007669"/>
    <property type="project" value="TreeGrafter"/>
</dbReference>
<sequence length="437" mass="49105">VPSGVKIRFIGHSCFVYEVDGCRILCDPWLSGRVFHNGWDLYSPISTTMSDLDGIEYLWISHEHPDHFHVPTLQSIPESRRTGITVLFQATIDRRVAEFCCELGFREVRELLPEWVRLSPDTVPGLEVLCVPAPEGNSWIAFRSEGTTVLNLNDCGVRNVPEAASIRRRVGTVDLLLTQFSYATWVGNPDQRELRESEALDKLEMVAFQCEALAAERVLPFASHLYFCHPENFFLNDGVNTPSAAVRFLRDATSAEPVVLYNDESYEVGASHGTDEACRRFNEDVERVLAAGPLSLEDPSVGADDLAEAVEGFLVRLRGDAPWYLRRMLGSTAIRLWDWDRTVRLTVDGLEDDPTPELDSDVALHSSSLLLCLQHRYGLDTLGVSGRFHKPAGGDYRRFYRFFRPGLIAMRGEVVGIGYILRSVLNAVLVRMGRRSN</sequence>
<reference evidence="1" key="1">
    <citation type="submission" date="2018-05" db="EMBL/GenBank/DDBJ databases">
        <authorList>
            <person name="Lanie J.A."/>
            <person name="Ng W.-L."/>
            <person name="Kazmierczak K.M."/>
            <person name="Andrzejewski T.M."/>
            <person name="Davidsen T.M."/>
            <person name="Wayne K.J."/>
            <person name="Tettelin H."/>
            <person name="Glass J.I."/>
            <person name="Rusch D."/>
            <person name="Podicherti R."/>
            <person name="Tsui H.-C.T."/>
            <person name="Winkler M.E."/>
        </authorList>
    </citation>
    <scope>NUCLEOTIDE SEQUENCE</scope>
</reference>
<evidence type="ECO:0000313" key="1">
    <source>
        <dbReference type="EMBL" id="SVA85543.1"/>
    </source>
</evidence>
<dbReference type="Gene3D" id="3.60.15.10">
    <property type="entry name" value="Ribonuclease Z/Hydroxyacylglutathione hydrolase-like"/>
    <property type="match status" value="1"/>
</dbReference>
<dbReference type="SUPFAM" id="SSF56281">
    <property type="entry name" value="Metallo-hydrolase/oxidoreductase"/>
    <property type="match status" value="1"/>
</dbReference>
<proteinExistence type="predicted"/>
<feature type="non-terminal residue" evidence="1">
    <location>
        <position position="437"/>
    </location>
</feature>
<dbReference type="AlphaFoldDB" id="A0A381Z9W5"/>
<dbReference type="PANTHER" id="PTHR15032">
    <property type="entry name" value="N-ACYL-PHOSPHATIDYLETHANOLAMINE-HYDROLYZING PHOSPHOLIPASE D"/>
    <property type="match status" value="1"/>
</dbReference>
<accession>A0A381Z9W5</accession>
<protein>
    <recommendedName>
        <fullName evidence="2">Metallo-beta-lactamase domain-containing protein</fullName>
    </recommendedName>
</protein>
<organism evidence="1">
    <name type="scientific">marine metagenome</name>
    <dbReference type="NCBI Taxonomy" id="408172"/>
    <lineage>
        <taxon>unclassified sequences</taxon>
        <taxon>metagenomes</taxon>
        <taxon>ecological metagenomes</taxon>
    </lineage>
</organism>
<evidence type="ECO:0008006" key="2">
    <source>
        <dbReference type="Google" id="ProtNLM"/>
    </source>
</evidence>
<name>A0A381Z9W5_9ZZZZ</name>
<dbReference type="PANTHER" id="PTHR15032:SF4">
    <property type="entry name" value="N-ACYL-PHOSPHATIDYLETHANOLAMINE-HYDROLYZING PHOSPHOLIPASE D"/>
    <property type="match status" value="1"/>
</dbReference>
<dbReference type="Pfam" id="PF13483">
    <property type="entry name" value="Lactamase_B_3"/>
    <property type="match status" value="1"/>
</dbReference>
<dbReference type="InterPro" id="IPR036866">
    <property type="entry name" value="RibonucZ/Hydroxyglut_hydro"/>
</dbReference>